<dbReference type="Gramene" id="KOM29411">
    <property type="protein sequence ID" value="KOM29411"/>
    <property type="gene ID" value="LR48_Vigan665s000100"/>
</dbReference>
<organism evidence="2 3">
    <name type="scientific">Phaseolus angularis</name>
    <name type="common">Azuki bean</name>
    <name type="synonym">Vigna angularis</name>
    <dbReference type="NCBI Taxonomy" id="3914"/>
    <lineage>
        <taxon>Eukaryota</taxon>
        <taxon>Viridiplantae</taxon>
        <taxon>Streptophyta</taxon>
        <taxon>Embryophyta</taxon>
        <taxon>Tracheophyta</taxon>
        <taxon>Spermatophyta</taxon>
        <taxon>Magnoliopsida</taxon>
        <taxon>eudicotyledons</taxon>
        <taxon>Gunneridae</taxon>
        <taxon>Pentapetalae</taxon>
        <taxon>rosids</taxon>
        <taxon>fabids</taxon>
        <taxon>Fabales</taxon>
        <taxon>Fabaceae</taxon>
        <taxon>Papilionoideae</taxon>
        <taxon>50 kb inversion clade</taxon>
        <taxon>NPAAA clade</taxon>
        <taxon>indigoferoid/millettioid clade</taxon>
        <taxon>Phaseoleae</taxon>
        <taxon>Vigna</taxon>
    </lineage>
</organism>
<proteinExistence type="predicted"/>
<feature type="compositionally biased region" description="Basic and acidic residues" evidence="1">
    <location>
        <begin position="190"/>
        <end position="201"/>
    </location>
</feature>
<evidence type="ECO:0000256" key="1">
    <source>
        <dbReference type="SAM" id="MobiDB-lite"/>
    </source>
</evidence>
<dbReference type="AlphaFoldDB" id="A0A0L9TG20"/>
<protein>
    <submittedName>
        <fullName evidence="2">Uncharacterized protein</fullName>
    </submittedName>
</protein>
<dbReference type="EMBL" id="KQ258485">
    <property type="protein sequence ID" value="KOM29411.1"/>
    <property type="molecule type" value="Genomic_DNA"/>
</dbReference>
<name>A0A0L9TG20_PHAAN</name>
<dbReference type="Proteomes" id="UP000053144">
    <property type="component" value="Unassembled WGS sequence"/>
</dbReference>
<gene>
    <name evidence="2" type="ORF">LR48_Vigan665s000100</name>
</gene>
<feature type="region of interest" description="Disordered" evidence="1">
    <location>
        <begin position="171"/>
        <end position="207"/>
    </location>
</feature>
<feature type="compositionally biased region" description="Basic and acidic residues" evidence="1">
    <location>
        <begin position="171"/>
        <end position="181"/>
    </location>
</feature>
<accession>A0A0L9TG20</accession>
<sequence length="207" mass="22607">MALCLPLSFSNPKPVASLSSSFVHGGTKPASFSINEKLKTGNRLQNVSVSISCSSIKLVHDRALDKHVVMKYRVSDLGKFLFYVFEVSGVGKYMRGESIEGEGDRTVREGDRTVREGDQTVEGGELCDRTVEEGGRPDRTGWNREVVGRAIEEGGRPDRTVGSRELVGRAVDEGGRPDRTVGNRKLVGRAIDEGGRPDRAAARRHPN</sequence>
<evidence type="ECO:0000313" key="3">
    <source>
        <dbReference type="Proteomes" id="UP000053144"/>
    </source>
</evidence>
<evidence type="ECO:0000313" key="2">
    <source>
        <dbReference type="EMBL" id="KOM29411.1"/>
    </source>
</evidence>
<dbReference type="STRING" id="3914.A0A0L9TG20"/>
<reference evidence="3" key="1">
    <citation type="journal article" date="2015" name="Proc. Natl. Acad. Sci. U.S.A.">
        <title>Genome sequencing of adzuki bean (Vigna angularis) provides insight into high starch and low fat accumulation and domestication.</title>
        <authorList>
            <person name="Yang K."/>
            <person name="Tian Z."/>
            <person name="Chen C."/>
            <person name="Luo L."/>
            <person name="Zhao B."/>
            <person name="Wang Z."/>
            <person name="Yu L."/>
            <person name="Li Y."/>
            <person name="Sun Y."/>
            <person name="Li W."/>
            <person name="Chen Y."/>
            <person name="Li Y."/>
            <person name="Zhang Y."/>
            <person name="Ai D."/>
            <person name="Zhao J."/>
            <person name="Shang C."/>
            <person name="Ma Y."/>
            <person name="Wu B."/>
            <person name="Wang M."/>
            <person name="Gao L."/>
            <person name="Sun D."/>
            <person name="Zhang P."/>
            <person name="Guo F."/>
            <person name="Wang W."/>
            <person name="Li Y."/>
            <person name="Wang J."/>
            <person name="Varshney R.K."/>
            <person name="Wang J."/>
            <person name="Ling H.Q."/>
            <person name="Wan P."/>
        </authorList>
    </citation>
    <scope>NUCLEOTIDE SEQUENCE</scope>
    <source>
        <strain evidence="3">cv. Jingnong 6</strain>
    </source>
</reference>